<reference evidence="1" key="1">
    <citation type="submission" date="2022-07" db="EMBL/GenBank/DDBJ databases">
        <title>Phylogenomic reconstructions and comparative analyses of Kickxellomycotina fungi.</title>
        <authorList>
            <person name="Reynolds N.K."/>
            <person name="Stajich J.E."/>
            <person name="Barry K."/>
            <person name="Grigoriev I.V."/>
            <person name="Crous P."/>
            <person name="Smith M.E."/>
        </authorList>
    </citation>
    <scope>NUCLEOTIDE SEQUENCE</scope>
    <source>
        <strain evidence="1">Benny 63K</strain>
    </source>
</reference>
<proteinExistence type="predicted"/>
<feature type="non-terminal residue" evidence="1">
    <location>
        <position position="1"/>
    </location>
</feature>
<sequence>EKEQRELRLQRGQVAVSLDADNIGMGAAAVSDFYTAAEAATMFRKPRKSKKSKSSSKRTTDNNDFAEIIDAERVNSLLTRKAAVNDSQFIDDDEDLQRTIANVRRVSTRKKSAKGALTAEDIARQVRAEAQAQMDVAQTQVSDDSSNLVLSSTIEFVQALKAASASAKSTIAPAPIPVDVAMKETSEYVQAIAETDANEGGEEEAAESEAQIVKGGSSRSVVTAPIAATNKRAGLIAASSNNATKPVEPADLPTLNEPEPIVGSGLFATLSLLRQRNMIDRLSEEQKQRERQQRSRDEWVAEQRRKEAALQLERQRIKHMGRQPTDTQTTAPVKGGRRGKADEMTQKELDEIKVREQEMLDRKWAREYEERMKDYKPEVKLEYVDEAGRELTTKEAYKQLSHAFHGHYSGKNKVDRVNRQREREHKQQEHNSSTSTHQQAAIIENAHRKMGTPGIDLTQIMKQNPPQSSSKK</sequence>
<dbReference type="EMBL" id="JANBPG010000645">
    <property type="protein sequence ID" value="KAJ1894799.1"/>
    <property type="molecule type" value="Genomic_DNA"/>
</dbReference>
<dbReference type="Proteomes" id="UP001150581">
    <property type="component" value="Unassembled WGS sequence"/>
</dbReference>
<keyword evidence="2" id="KW-1185">Reference proteome</keyword>
<evidence type="ECO:0000313" key="1">
    <source>
        <dbReference type="EMBL" id="KAJ1894799.1"/>
    </source>
</evidence>
<comment type="caution">
    <text evidence="1">The sequence shown here is derived from an EMBL/GenBank/DDBJ whole genome shotgun (WGS) entry which is preliminary data.</text>
</comment>
<organism evidence="1 2">
    <name type="scientific">Kickxella alabastrina</name>
    <dbReference type="NCBI Taxonomy" id="61397"/>
    <lineage>
        <taxon>Eukaryota</taxon>
        <taxon>Fungi</taxon>
        <taxon>Fungi incertae sedis</taxon>
        <taxon>Zoopagomycota</taxon>
        <taxon>Kickxellomycotina</taxon>
        <taxon>Kickxellomycetes</taxon>
        <taxon>Kickxellales</taxon>
        <taxon>Kickxellaceae</taxon>
        <taxon>Kickxella</taxon>
    </lineage>
</organism>
<evidence type="ECO:0000313" key="2">
    <source>
        <dbReference type="Proteomes" id="UP001150581"/>
    </source>
</evidence>
<gene>
    <name evidence="1" type="ORF">LPJ66_004971</name>
</gene>
<protein>
    <submittedName>
        <fullName evidence="1">Uncharacterized protein</fullName>
    </submittedName>
</protein>
<name>A0ACC1IJW2_9FUNG</name>
<accession>A0ACC1IJW2</accession>